<name>A0AAV4M3Q8_CAEEX</name>
<accession>A0AAV4M3Q8</accession>
<evidence type="ECO:0000313" key="3">
    <source>
        <dbReference type="Proteomes" id="UP001054945"/>
    </source>
</evidence>
<keyword evidence="3" id="KW-1185">Reference proteome</keyword>
<dbReference type="AlphaFoldDB" id="A0AAV4M3Q8"/>
<organism evidence="2 3">
    <name type="scientific">Caerostris extrusa</name>
    <name type="common">Bark spider</name>
    <name type="synonym">Caerostris bankana</name>
    <dbReference type="NCBI Taxonomy" id="172846"/>
    <lineage>
        <taxon>Eukaryota</taxon>
        <taxon>Metazoa</taxon>
        <taxon>Ecdysozoa</taxon>
        <taxon>Arthropoda</taxon>
        <taxon>Chelicerata</taxon>
        <taxon>Arachnida</taxon>
        <taxon>Araneae</taxon>
        <taxon>Araneomorphae</taxon>
        <taxon>Entelegynae</taxon>
        <taxon>Araneoidea</taxon>
        <taxon>Araneidae</taxon>
        <taxon>Caerostris</taxon>
    </lineage>
</organism>
<reference evidence="2 3" key="1">
    <citation type="submission" date="2021-06" db="EMBL/GenBank/DDBJ databases">
        <title>Caerostris extrusa draft genome.</title>
        <authorList>
            <person name="Kono N."/>
            <person name="Arakawa K."/>
        </authorList>
    </citation>
    <scope>NUCLEOTIDE SEQUENCE [LARGE SCALE GENOMIC DNA]</scope>
</reference>
<evidence type="ECO:0000256" key="1">
    <source>
        <dbReference type="SAM" id="MobiDB-lite"/>
    </source>
</evidence>
<sequence>MIPTQIYNDCCLRENNCTISRQQNRAIDCMSRIIMTNYSSLFSDSRENGPGTTDMSHNRNHQFYNDILDTLGEMCKRQPRARLQTCIRNELIKRCRYSMLQDRFTSSPGRWNQRRTDTDNGYDNFGHMEPRRRGPFFSGGGGGGKQKTVRWIYSDGQTNRLHLGFQALLVEKWVQR</sequence>
<feature type="region of interest" description="Disordered" evidence="1">
    <location>
        <begin position="108"/>
        <end position="142"/>
    </location>
</feature>
<dbReference type="Proteomes" id="UP001054945">
    <property type="component" value="Unassembled WGS sequence"/>
</dbReference>
<evidence type="ECO:0000313" key="2">
    <source>
        <dbReference type="EMBL" id="GIX66480.1"/>
    </source>
</evidence>
<dbReference type="EMBL" id="BPLR01019314">
    <property type="protein sequence ID" value="GIX66480.1"/>
    <property type="molecule type" value="Genomic_DNA"/>
</dbReference>
<comment type="caution">
    <text evidence="2">The sequence shown here is derived from an EMBL/GenBank/DDBJ whole genome shotgun (WGS) entry which is preliminary data.</text>
</comment>
<proteinExistence type="predicted"/>
<protein>
    <submittedName>
        <fullName evidence="2">Uncharacterized protein</fullName>
    </submittedName>
</protein>
<gene>
    <name evidence="2" type="ORF">CEXT_11491</name>
</gene>